<evidence type="ECO:0000313" key="2">
    <source>
        <dbReference type="Proteomes" id="UP001638806"/>
    </source>
</evidence>
<accession>A0ACC4DMM2</accession>
<protein>
    <submittedName>
        <fullName evidence="1">Uncharacterized protein</fullName>
    </submittedName>
</protein>
<organism evidence="1 2">
    <name type="scientific">Purpureocillium lilacinum</name>
    <name type="common">Paecilomyces lilacinus</name>
    <dbReference type="NCBI Taxonomy" id="33203"/>
    <lineage>
        <taxon>Eukaryota</taxon>
        <taxon>Fungi</taxon>
        <taxon>Dikarya</taxon>
        <taxon>Ascomycota</taxon>
        <taxon>Pezizomycotina</taxon>
        <taxon>Sordariomycetes</taxon>
        <taxon>Hypocreomycetidae</taxon>
        <taxon>Hypocreales</taxon>
        <taxon>Ophiocordycipitaceae</taxon>
        <taxon>Purpureocillium</taxon>
    </lineage>
</organism>
<gene>
    <name evidence="1" type="ORF">ACCO45_008079</name>
</gene>
<name>A0ACC4DMM2_PURLI</name>
<comment type="caution">
    <text evidence="1">The sequence shown here is derived from an EMBL/GenBank/DDBJ whole genome shotgun (WGS) entry which is preliminary data.</text>
</comment>
<keyword evidence="2" id="KW-1185">Reference proteome</keyword>
<sequence length="294" mass="32511">MERHPPARPQGGRPPKRTKRQPNSSITSRPPQSPSHAALSRIAGRPPRQADAHPSSRTAKMMSSTNEEDPFLQVQHSRRRAPLRLVPPHPLALHLPSSPELASARDDLESALGSLAEDLADLVASVQAIERDPAQFGISADEEVGGEIEDMREELNKKLATGGARRDDDHNGNLPDPNSFAIADGDDGEADGYAEFEQQQQVEMMREQDQHLDGVFQTVGNLRRQADDMGRELEEQGEMLDLVDEAADRVGGRLQTGMKKLQYVMRKNEDKWSSCCIAVLIFVLILLLVLLLIL</sequence>
<proteinExistence type="predicted"/>
<dbReference type="Proteomes" id="UP001638806">
    <property type="component" value="Unassembled WGS sequence"/>
</dbReference>
<evidence type="ECO:0000313" key="1">
    <source>
        <dbReference type="EMBL" id="KAL3957501.1"/>
    </source>
</evidence>
<dbReference type="EMBL" id="JBGNUJ010000007">
    <property type="protein sequence ID" value="KAL3957501.1"/>
    <property type="molecule type" value="Genomic_DNA"/>
</dbReference>
<reference evidence="1" key="1">
    <citation type="submission" date="2024-12" db="EMBL/GenBank/DDBJ databases">
        <title>Comparative genomics and development of molecular markers within Purpureocillium lilacinum and among Purpureocillium species.</title>
        <authorList>
            <person name="Yeh Z.-Y."/>
            <person name="Ni N.-T."/>
            <person name="Lo P.-H."/>
            <person name="Mushyakhwo K."/>
            <person name="Lin C.-F."/>
            <person name="Nai Y.-S."/>
        </authorList>
    </citation>
    <scope>NUCLEOTIDE SEQUENCE</scope>
    <source>
        <strain evidence="1">NCHU-NPUST-175</strain>
    </source>
</reference>